<evidence type="ECO:0000313" key="3">
    <source>
        <dbReference type="Proteomes" id="UP000515908"/>
    </source>
</evidence>
<protein>
    <recommendedName>
        <fullName evidence="4">Transmembrane protein</fullName>
    </recommendedName>
</protein>
<keyword evidence="1" id="KW-0472">Membrane</keyword>
<dbReference type="EMBL" id="LR877148">
    <property type="protein sequence ID" value="CAD2214792.1"/>
    <property type="molecule type" value="Genomic_DNA"/>
</dbReference>
<dbReference type="PANTHER" id="PTHR37935:SF1">
    <property type="entry name" value="CHROMOSOME UNDETERMINED SCAFFOLD_14, WHOLE GENOME SHOTGUN SEQUENCE"/>
    <property type="match status" value="1"/>
</dbReference>
<gene>
    <name evidence="2" type="ORF">ADEAN_000224300</name>
</gene>
<dbReference type="OrthoDB" id="276540at2759"/>
<dbReference type="AlphaFoldDB" id="A0A7G2C9U7"/>
<keyword evidence="1" id="KW-0812">Transmembrane</keyword>
<proteinExistence type="predicted"/>
<sequence>MLRGGLLRRVSPISVLKPTAVFSFYRFKSSGKPEQKVAKTAEPVTKETPLETPPDQLVKVHVVKPRAGWMRKMFASWQQGVVASLGAVMGIGFLMLLFYDPVKEDTVHHTAVVASEALNDVRLRSQAIQLSKDVVSNVLVDPKSLDLVVALVAQLLAQEQTKIAVSSLLQSLFEDHYTQEITKKFVLGIVRDPWIQEQIHLIVKDQMTLLLQDEDIKRKLTALLVESASTGLEDPTLHFTASRAIRSWTSAAMTSVMGTSIVALLGYLVYELR</sequence>
<feature type="transmembrane region" description="Helical" evidence="1">
    <location>
        <begin position="80"/>
        <end position="99"/>
    </location>
</feature>
<keyword evidence="3" id="KW-1185">Reference proteome</keyword>
<keyword evidence="1" id="KW-1133">Transmembrane helix</keyword>
<dbReference type="Proteomes" id="UP000515908">
    <property type="component" value="Chromosome 04"/>
</dbReference>
<evidence type="ECO:0008006" key="4">
    <source>
        <dbReference type="Google" id="ProtNLM"/>
    </source>
</evidence>
<feature type="transmembrane region" description="Helical" evidence="1">
    <location>
        <begin position="248"/>
        <end position="270"/>
    </location>
</feature>
<dbReference type="VEuPathDB" id="TriTrypDB:ADEAN_000224300"/>
<name>A0A7G2C9U7_9TRYP</name>
<dbReference type="PANTHER" id="PTHR37935">
    <property type="entry name" value="CHROMOSOME UNDETERMINED SCAFFOLD_14, WHOLE GENOME SHOTGUN SEQUENCE"/>
    <property type="match status" value="1"/>
</dbReference>
<evidence type="ECO:0000256" key="1">
    <source>
        <dbReference type="SAM" id="Phobius"/>
    </source>
</evidence>
<organism evidence="2 3">
    <name type="scientific">Angomonas deanei</name>
    <dbReference type="NCBI Taxonomy" id="59799"/>
    <lineage>
        <taxon>Eukaryota</taxon>
        <taxon>Discoba</taxon>
        <taxon>Euglenozoa</taxon>
        <taxon>Kinetoplastea</taxon>
        <taxon>Metakinetoplastina</taxon>
        <taxon>Trypanosomatida</taxon>
        <taxon>Trypanosomatidae</taxon>
        <taxon>Strigomonadinae</taxon>
        <taxon>Angomonas</taxon>
    </lineage>
</organism>
<evidence type="ECO:0000313" key="2">
    <source>
        <dbReference type="EMBL" id="CAD2214792.1"/>
    </source>
</evidence>
<reference evidence="2 3" key="1">
    <citation type="submission" date="2020-08" db="EMBL/GenBank/DDBJ databases">
        <authorList>
            <person name="Newling K."/>
            <person name="Davey J."/>
            <person name="Forrester S."/>
        </authorList>
    </citation>
    <scope>NUCLEOTIDE SEQUENCE [LARGE SCALE GENOMIC DNA]</scope>
    <source>
        <strain evidence="3">Crithidia deanei Carvalho (ATCC PRA-265)</strain>
    </source>
</reference>
<accession>A0A7G2C9U7</accession>